<dbReference type="Pfam" id="PF00754">
    <property type="entry name" value="F5_F8_type_C"/>
    <property type="match status" value="1"/>
</dbReference>
<gene>
    <name evidence="5" type="ORF">NHX12_007265</name>
</gene>
<evidence type="ECO:0000256" key="1">
    <source>
        <dbReference type="ARBA" id="ARBA00023157"/>
    </source>
</evidence>
<evidence type="ECO:0000313" key="6">
    <source>
        <dbReference type="Proteomes" id="UP001148018"/>
    </source>
</evidence>
<feature type="domain" description="F5/8 type C" evidence="3">
    <location>
        <begin position="143"/>
        <end position="301"/>
    </location>
</feature>
<dbReference type="PROSITE" id="PS01286">
    <property type="entry name" value="FA58C_2"/>
    <property type="match status" value="1"/>
</dbReference>
<keyword evidence="1" id="KW-1015">Disulfide bond</keyword>
<dbReference type="SMART" id="SM00231">
    <property type="entry name" value="FA58C"/>
    <property type="match status" value="2"/>
</dbReference>
<dbReference type="EMBL" id="JANIIK010000113">
    <property type="protein sequence ID" value="KAJ3592136.1"/>
    <property type="molecule type" value="Genomic_DNA"/>
</dbReference>
<comment type="caution">
    <text evidence="5">The sequence shown here is derived from an EMBL/GenBank/DDBJ whole genome shotgun (WGS) entry which is preliminary data.</text>
</comment>
<dbReference type="PANTHER" id="PTHR46806">
    <property type="entry name" value="F5/8 TYPE C DOMAIN-CONTAINING PROTEIN"/>
    <property type="match status" value="1"/>
</dbReference>
<feature type="domain" description="MAM" evidence="4">
    <location>
        <begin position="438"/>
        <end position="603"/>
    </location>
</feature>
<dbReference type="InterPro" id="IPR000421">
    <property type="entry name" value="FA58C"/>
</dbReference>
<dbReference type="Pfam" id="PF00629">
    <property type="entry name" value="MAM"/>
    <property type="match status" value="1"/>
</dbReference>
<keyword evidence="6" id="KW-1185">Reference proteome</keyword>
<dbReference type="GO" id="GO:0098978">
    <property type="term" value="C:glutamatergic synapse"/>
    <property type="evidence" value="ECO:0007669"/>
    <property type="project" value="TreeGrafter"/>
</dbReference>
<sequence>RERTERDLTETGGDCGERDLGERRDAIVETSGGQIGERGRDAYETRSDRLDEGAEARYGGADCQDWQSTKDSGHGESEAGDVDWEAGRDSPVFHGNSDPTEVVLNRIFQPVLARYVRIRPQTWKNGIALRFDVYGCQITDAPCSELQGMLSGLLPESQISASSMRDLHGSTGAARLVASRSGWFPSPTHPVAGEEWLQVDLGVPKTVRGLITQGARGLEGSTGAENRAFVRKYKVAHSMTGKEWHYIADSNSGYTKVFEGNSHYDTPEVRTFEELTAQFIRIYPERWSPAGIGMRMEVLGCELPESGRPAFKTRSSDQRSPWPSGPSWFSVAQWPLLVLRGPVAPPPGRKRFIFRPASLSLVRVMRSGQRFAASLVANLWNGQDRSPLSIVPLPNSKHCVLAICTETTTVRDPTTPTPPRPEDTTAPMRAATTPSPSGMCDFEQNLCGWSPDPGSGGIWSLRSNSGVHGYTVHGSVELDNFYGNFLHVEAGPYILRQRARLLSPAVGPELGPLCLLFSYQLQGEAQGSLRVLLRDHEDEETLLWALKGDQGPQWREGRTVLPHSPQEYQVVFEGFFEHGTRLGHINIDNIQMSSSLELEQCTQPFPAFPPDITGKFHFLLPAGFYVLPCRPERQKLQVLQRQKLEVLQRQKLRVLQRQKLEVLQRQKLEVLL</sequence>
<dbReference type="Gene3D" id="2.60.120.200">
    <property type="match status" value="1"/>
</dbReference>
<dbReference type="InterPro" id="IPR000998">
    <property type="entry name" value="MAM_dom"/>
</dbReference>
<dbReference type="OrthoDB" id="6155811at2759"/>
<dbReference type="InterPro" id="IPR013320">
    <property type="entry name" value="ConA-like_dom_sf"/>
</dbReference>
<dbReference type="GO" id="GO:0030424">
    <property type="term" value="C:axon"/>
    <property type="evidence" value="ECO:0007669"/>
    <property type="project" value="TreeGrafter"/>
</dbReference>
<dbReference type="AlphaFoldDB" id="A0A9Q0ICU4"/>
<dbReference type="SUPFAM" id="SSF49899">
    <property type="entry name" value="Concanavalin A-like lectins/glucanases"/>
    <property type="match status" value="1"/>
</dbReference>
<proteinExistence type="predicted"/>
<evidence type="ECO:0000259" key="4">
    <source>
        <dbReference type="PROSITE" id="PS50060"/>
    </source>
</evidence>
<dbReference type="GO" id="GO:0045211">
    <property type="term" value="C:postsynaptic membrane"/>
    <property type="evidence" value="ECO:0007669"/>
    <property type="project" value="TreeGrafter"/>
</dbReference>
<dbReference type="SUPFAM" id="SSF49785">
    <property type="entry name" value="Galactose-binding domain-like"/>
    <property type="match status" value="2"/>
</dbReference>
<dbReference type="PROSITE" id="PS50060">
    <property type="entry name" value="MAM_2"/>
    <property type="match status" value="1"/>
</dbReference>
<protein>
    <submittedName>
        <fullName evidence="5">Uncharacterized protein</fullName>
    </submittedName>
</protein>
<dbReference type="SMART" id="SM00137">
    <property type="entry name" value="MAM"/>
    <property type="match status" value="1"/>
</dbReference>
<dbReference type="GO" id="GO:0007411">
    <property type="term" value="P:axon guidance"/>
    <property type="evidence" value="ECO:0007669"/>
    <property type="project" value="TreeGrafter"/>
</dbReference>
<feature type="compositionally biased region" description="Basic and acidic residues" evidence="2">
    <location>
        <begin position="37"/>
        <end position="55"/>
    </location>
</feature>
<feature type="region of interest" description="Disordered" evidence="2">
    <location>
        <begin position="1"/>
        <end position="87"/>
    </location>
</feature>
<dbReference type="InterPro" id="IPR008979">
    <property type="entry name" value="Galactose-bd-like_sf"/>
</dbReference>
<dbReference type="Proteomes" id="UP001148018">
    <property type="component" value="Unassembled WGS sequence"/>
</dbReference>
<name>A0A9Q0ICU4_9TELE</name>
<dbReference type="GO" id="GO:0017154">
    <property type="term" value="F:semaphorin receptor activity"/>
    <property type="evidence" value="ECO:0007669"/>
    <property type="project" value="TreeGrafter"/>
</dbReference>
<dbReference type="CDD" id="cd06263">
    <property type="entry name" value="MAM"/>
    <property type="match status" value="1"/>
</dbReference>
<evidence type="ECO:0000259" key="3">
    <source>
        <dbReference type="PROSITE" id="PS50022"/>
    </source>
</evidence>
<feature type="non-terminal residue" evidence="5">
    <location>
        <position position="1"/>
    </location>
</feature>
<reference evidence="5" key="1">
    <citation type="submission" date="2022-07" db="EMBL/GenBank/DDBJ databases">
        <title>Chromosome-level genome of Muraenolepis orangiensis.</title>
        <authorList>
            <person name="Kim J."/>
        </authorList>
    </citation>
    <scope>NUCLEOTIDE SEQUENCE</scope>
    <source>
        <strain evidence="5">KU_S4_2022</strain>
        <tissue evidence="5">Muscle</tissue>
    </source>
</reference>
<dbReference type="CDD" id="cd00057">
    <property type="entry name" value="FA58C"/>
    <property type="match status" value="1"/>
</dbReference>
<feature type="region of interest" description="Disordered" evidence="2">
    <location>
        <begin position="410"/>
        <end position="434"/>
    </location>
</feature>
<dbReference type="PANTHER" id="PTHR46806:SF2">
    <property type="entry name" value="NEUROPILIN-2"/>
    <property type="match status" value="1"/>
</dbReference>
<evidence type="ECO:0000313" key="5">
    <source>
        <dbReference type="EMBL" id="KAJ3592136.1"/>
    </source>
</evidence>
<accession>A0A9Q0ICU4</accession>
<dbReference type="FunFam" id="2.60.120.260:FF:000013">
    <property type="entry name" value="Neuropilin"/>
    <property type="match status" value="1"/>
</dbReference>
<feature type="compositionally biased region" description="Basic and acidic residues" evidence="2">
    <location>
        <begin position="1"/>
        <end position="27"/>
    </location>
</feature>
<dbReference type="PRINTS" id="PR00020">
    <property type="entry name" value="MAMDOMAIN"/>
</dbReference>
<evidence type="ECO:0000256" key="2">
    <source>
        <dbReference type="SAM" id="MobiDB-lite"/>
    </source>
</evidence>
<dbReference type="PROSITE" id="PS00740">
    <property type="entry name" value="MAM_1"/>
    <property type="match status" value="1"/>
</dbReference>
<dbReference type="Gene3D" id="2.60.120.260">
    <property type="entry name" value="Galactose-binding domain-like"/>
    <property type="match status" value="2"/>
</dbReference>
<feature type="domain" description="F5/8 type C" evidence="3">
    <location>
        <begin position="77"/>
        <end position="136"/>
    </location>
</feature>
<feature type="non-terminal residue" evidence="5">
    <location>
        <position position="672"/>
    </location>
</feature>
<dbReference type="InterPro" id="IPR050633">
    <property type="entry name" value="Neuropilin_MCO_CoagFactor"/>
</dbReference>
<organism evidence="5 6">
    <name type="scientific">Muraenolepis orangiensis</name>
    <name type="common">Patagonian moray cod</name>
    <dbReference type="NCBI Taxonomy" id="630683"/>
    <lineage>
        <taxon>Eukaryota</taxon>
        <taxon>Metazoa</taxon>
        <taxon>Chordata</taxon>
        <taxon>Craniata</taxon>
        <taxon>Vertebrata</taxon>
        <taxon>Euteleostomi</taxon>
        <taxon>Actinopterygii</taxon>
        <taxon>Neopterygii</taxon>
        <taxon>Teleostei</taxon>
        <taxon>Neoteleostei</taxon>
        <taxon>Acanthomorphata</taxon>
        <taxon>Zeiogadaria</taxon>
        <taxon>Gadariae</taxon>
        <taxon>Gadiformes</taxon>
        <taxon>Muraenolepidoidei</taxon>
        <taxon>Muraenolepididae</taxon>
        <taxon>Muraenolepis</taxon>
    </lineage>
</organism>
<dbReference type="PROSITE" id="PS50022">
    <property type="entry name" value="FA58C_3"/>
    <property type="match status" value="2"/>
</dbReference>